<accession>A0ABS6IJ79</accession>
<reference evidence="6 7" key="1">
    <citation type="submission" date="2021-06" db="EMBL/GenBank/DDBJ databases">
        <authorList>
            <person name="Lee D.H."/>
        </authorList>
    </citation>
    <scope>NUCLEOTIDE SEQUENCE [LARGE SCALE GENOMIC DNA]</scope>
    <source>
        <strain evidence="6 7">MMS21-HV4-11</strain>
    </source>
</reference>
<evidence type="ECO:0000259" key="5">
    <source>
        <dbReference type="Pfam" id="PF00496"/>
    </source>
</evidence>
<comment type="subcellular location">
    <subcellularLocation>
        <location evidence="1">Periplasm</location>
    </subcellularLocation>
</comment>
<protein>
    <submittedName>
        <fullName evidence="6">ABC transporter substrate-binding protein</fullName>
    </submittedName>
</protein>
<dbReference type="Pfam" id="PF00496">
    <property type="entry name" value="SBP_bac_5"/>
    <property type="match status" value="1"/>
</dbReference>
<dbReference type="PIRSF" id="PIRSF002741">
    <property type="entry name" value="MppA"/>
    <property type="match status" value="1"/>
</dbReference>
<dbReference type="RefSeq" id="WP_216960521.1">
    <property type="nucleotide sequence ID" value="NZ_JAHOPB010000001.1"/>
</dbReference>
<name>A0ABS6IJ79_9HYPH</name>
<sequence>MARRKVLGWLAAAAVATASALVLPGETVAQQPKTLRVVMHSDLKILDPIWTSAFIVRNHGYMVYDTLFALDSDLKIKPQMVETWSVTPDNLTWTFTLRDGLEFHDGQPVTTEDVIASLKRWAVRDSVGQILWSKLAEAKAVDAKTFQLVLKSPTGVVLQSLSKPSGNPFIMPKRVAETSPNDQIKEFVGSGPFIFKADEWKPGDKTVYVKNPKYKPRSEPASGLAGGKVAKVDRVEWIAMPDQQTAVNALQTAEIDIIEAPQHDLYPLIKKDRNAELINPSKWGNQYIYRFNQLHKPFDNAKIRQAMLYALNQKDFLEGVIGEPEYYQVCKAMFICGGPYETNVGFEDKYESNFAKAKQLLAEGGYDNTPAVLLHSTDLYALANMAPIAKSLMEKAGMKVDMQSMDWQTLVARRAKKDPPDKGGWSVLITSTSAPDALDPLALGFIVATCDKAPFGWPCDEELVRLRSAFADEPDEGKRKQIVEKIQLRAAEVPTHAFLGQYTSAMARRKAVTGNVTSPVTVFWNVEKR</sequence>
<comment type="caution">
    <text evidence="6">The sequence shown here is derived from an EMBL/GenBank/DDBJ whole genome shotgun (WGS) entry which is preliminary data.</text>
</comment>
<organism evidence="6 7">
    <name type="scientific">Reyranella humidisoli</name>
    <dbReference type="NCBI Taxonomy" id="2849149"/>
    <lineage>
        <taxon>Bacteria</taxon>
        <taxon>Pseudomonadati</taxon>
        <taxon>Pseudomonadota</taxon>
        <taxon>Alphaproteobacteria</taxon>
        <taxon>Hyphomicrobiales</taxon>
        <taxon>Reyranellaceae</taxon>
        <taxon>Reyranella</taxon>
    </lineage>
</organism>
<feature type="domain" description="Solute-binding protein family 5" evidence="5">
    <location>
        <begin position="75"/>
        <end position="433"/>
    </location>
</feature>
<evidence type="ECO:0000256" key="3">
    <source>
        <dbReference type="ARBA" id="ARBA00022729"/>
    </source>
</evidence>
<dbReference type="PANTHER" id="PTHR30290">
    <property type="entry name" value="PERIPLASMIC BINDING COMPONENT OF ABC TRANSPORTER"/>
    <property type="match status" value="1"/>
</dbReference>
<keyword evidence="3 4" id="KW-0732">Signal</keyword>
<evidence type="ECO:0000313" key="6">
    <source>
        <dbReference type="EMBL" id="MBU8874636.1"/>
    </source>
</evidence>
<evidence type="ECO:0000256" key="4">
    <source>
        <dbReference type="SAM" id="SignalP"/>
    </source>
</evidence>
<comment type="similarity">
    <text evidence="2">Belongs to the bacterial solute-binding protein 5 family.</text>
</comment>
<evidence type="ECO:0000256" key="1">
    <source>
        <dbReference type="ARBA" id="ARBA00004418"/>
    </source>
</evidence>
<gene>
    <name evidence="6" type="ORF">KQ910_12750</name>
</gene>
<dbReference type="InterPro" id="IPR039424">
    <property type="entry name" value="SBP_5"/>
</dbReference>
<dbReference type="CDD" id="cd08502">
    <property type="entry name" value="PBP2_NikA_DppA_OppA_like_16"/>
    <property type="match status" value="1"/>
</dbReference>
<proteinExistence type="inferred from homology"/>
<dbReference type="PANTHER" id="PTHR30290:SF38">
    <property type="entry name" value="D,D-DIPEPTIDE-BINDING PERIPLASMIC PROTEIN DDPA-RELATED"/>
    <property type="match status" value="1"/>
</dbReference>
<keyword evidence="7" id="KW-1185">Reference proteome</keyword>
<feature type="chain" id="PRO_5046074720" evidence="4">
    <location>
        <begin position="21"/>
        <end position="529"/>
    </location>
</feature>
<feature type="signal peptide" evidence="4">
    <location>
        <begin position="1"/>
        <end position="20"/>
    </location>
</feature>
<dbReference type="InterPro" id="IPR030678">
    <property type="entry name" value="Peptide/Ni-bd"/>
</dbReference>
<dbReference type="EMBL" id="JAHOPB010000001">
    <property type="protein sequence ID" value="MBU8874636.1"/>
    <property type="molecule type" value="Genomic_DNA"/>
</dbReference>
<evidence type="ECO:0000313" key="7">
    <source>
        <dbReference type="Proteomes" id="UP000727907"/>
    </source>
</evidence>
<dbReference type="Proteomes" id="UP000727907">
    <property type="component" value="Unassembled WGS sequence"/>
</dbReference>
<evidence type="ECO:0000256" key="2">
    <source>
        <dbReference type="ARBA" id="ARBA00005695"/>
    </source>
</evidence>
<dbReference type="InterPro" id="IPR000914">
    <property type="entry name" value="SBP_5_dom"/>
</dbReference>